<evidence type="ECO:0000313" key="5">
    <source>
        <dbReference type="Proteomes" id="UP000580250"/>
    </source>
</evidence>
<comment type="caution">
    <text evidence="4">The sequence shown here is derived from an EMBL/GenBank/DDBJ whole genome shotgun (WGS) entry which is preliminary data.</text>
</comment>
<sequence>MILLPFLLFFLSGISAETHKFHHCFDRYNNHKIIGGRFIIQPFHSEWRIGGGEARCIDFCIRSLSRCASIVFDKHEHICHYFSIGGLDNVVPEKGFVYLSLISKECIVGSEEKLEANQENRKNTTNTSTPTATTSPTSPPPPSPPIIVTPKKDNRENQSIIEEPTIEKQQTSKFSKQEVEQFLLNEEHFTTTITTTEKPLEEVEAEAADSISFLEEIDRELREKEEENLEESEEELEEAPLKEEQNLILIPTLSMLKIKKRIKNEEEELKEIRRHPRLDNSINNKNNRVDNYLIKQQNRVGKINKLKEENEGCGTGKQAIWIAVENARFNPSSIQSSSPPTNHDTISQTTTSFTTETPKECAKFCSNTTTTFFDNFGRRRRCNAFSFNENEKLCQLAYSNVEFPSMLVQTTEADFVQRAFRRLCYGANFSPFSGCSDFLSFMDYKLNDVAISPKELYDGLPQNIQGLSACIELCVLANDFNCLVSWKGKGD</sequence>
<accession>A0A6V7VC84</accession>
<dbReference type="InterPro" id="IPR003609">
    <property type="entry name" value="Pan_app"/>
</dbReference>
<reference evidence="4 5" key="1">
    <citation type="submission" date="2020-08" db="EMBL/GenBank/DDBJ databases">
        <authorList>
            <person name="Koutsovoulos G."/>
            <person name="Danchin GJ E."/>
        </authorList>
    </citation>
    <scope>NUCLEOTIDE SEQUENCE [LARGE SCALE GENOMIC DNA]</scope>
</reference>
<feature type="region of interest" description="Disordered" evidence="1">
    <location>
        <begin position="114"/>
        <end position="155"/>
    </location>
</feature>
<protein>
    <recommendedName>
        <fullName evidence="3">Apple domain-containing protein</fullName>
    </recommendedName>
</protein>
<feature type="chain" id="PRO_5027772795" description="Apple domain-containing protein" evidence="2">
    <location>
        <begin position="17"/>
        <end position="491"/>
    </location>
</feature>
<organism evidence="4 5">
    <name type="scientific">Meloidogyne enterolobii</name>
    <name type="common">Root-knot nematode worm</name>
    <name type="synonym">Meloidogyne mayaguensis</name>
    <dbReference type="NCBI Taxonomy" id="390850"/>
    <lineage>
        <taxon>Eukaryota</taxon>
        <taxon>Metazoa</taxon>
        <taxon>Ecdysozoa</taxon>
        <taxon>Nematoda</taxon>
        <taxon>Chromadorea</taxon>
        <taxon>Rhabditida</taxon>
        <taxon>Tylenchina</taxon>
        <taxon>Tylenchomorpha</taxon>
        <taxon>Tylenchoidea</taxon>
        <taxon>Meloidogynidae</taxon>
        <taxon>Meloidogyninae</taxon>
        <taxon>Meloidogyne</taxon>
    </lineage>
</organism>
<evidence type="ECO:0000256" key="2">
    <source>
        <dbReference type="SAM" id="SignalP"/>
    </source>
</evidence>
<dbReference type="SMART" id="SM00473">
    <property type="entry name" value="PAN_AP"/>
    <property type="match status" value="2"/>
</dbReference>
<feature type="compositionally biased region" description="Polar residues" evidence="1">
    <location>
        <begin position="332"/>
        <end position="344"/>
    </location>
</feature>
<dbReference type="EMBL" id="CAJEWN010000194">
    <property type="protein sequence ID" value="CAD2172028.1"/>
    <property type="molecule type" value="Genomic_DNA"/>
</dbReference>
<feature type="signal peptide" evidence="2">
    <location>
        <begin position="1"/>
        <end position="16"/>
    </location>
</feature>
<proteinExistence type="predicted"/>
<feature type="compositionally biased region" description="Acidic residues" evidence="1">
    <location>
        <begin position="226"/>
        <end position="238"/>
    </location>
</feature>
<name>A0A6V7VC84_MELEN</name>
<keyword evidence="2" id="KW-0732">Signal</keyword>
<dbReference type="Pfam" id="PF00024">
    <property type="entry name" value="PAN_1"/>
    <property type="match status" value="1"/>
</dbReference>
<feature type="domain" description="Apple" evidence="3">
    <location>
        <begin position="313"/>
        <end position="420"/>
    </location>
</feature>
<feature type="compositionally biased region" description="Pro residues" evidence="1">
    <location>
        <begin position="137"/>
        <end position="147"/>
    </location>
</feature>
<feature type="compositionally biased region" description="Low complexity" evidence="1">
    <location>
        <begin position="124"/>
        <end position="136"/>
    </location>
</feature>
<evidence type="ECO:0000259" key="3">
    <source>
        <dbReference type="PROSITE" id="PS50948"/>
    </source>
</evidence>
<evidence type="ECO:0000256" key="1">
    <source>
        <dbReference type="SAM" id="MobiDB-lite"/>
    </source>
</evidence>
<dbReference type="OrthoDB" id="5870660at2759"/>
<feature type="region of interest" description="Disordered" evidence="1">
    <location>
        <begin position="222"/>
        <end position="241"/>
    </location>
</feature>
<dbReference type="Proteomes" id="UP000580250">
    <property type="component" value="Unassembled WGS sequence"/>
</dbReference>
<gene>
    <name evidence="4" type="ORF">MENT_LOCUS23564</name>
</gene>
<dbReference type="Gene3D" id="3.50.4.10">
    <property type="entry name" value="Hepatocyte Growth Factor"/>
    <property type="match status" value="1"/>
</dbReference>
<evidence type="ECO:0000313" key="4">
    <source>
        <dbReference type="EMBL" id="CAD2172028.1"/>
    </source>
</evidence>
<feature type="region of interest" description="Disordered" evidence="1">
    <location>
        <begin position="332"/>
        <end position="351"/>
    </location>
</feature>
<dbReference type="PROSITE" id="PS50948">
    <property type="entry name" value="PAN"/>
    <property type="match status" value="1"/>
</dbReference>
<dbReference type="AlphaFoldDB" id="A0A6V7VC84"/>